<keyword evidence="3" id="KW-1185">Reference proteome</keyword>
<accession>A0A918PNR2</accession>
<dbReference type="EMBL" id="BMVW01000007">
    <property type="protein sequence ID" value="GGZ16022.1"/>
    <property type="molecule type" value="Genomic_DNA"/>
</dbReference>
<reference evidence="2" key="2">
    <citation type="submission" date="2020-09" db="EMBL/GenBank/DDBJ databases">
        <authorList>
            <person name="Sun Q."/>
            <person name="Ohkuma M."/>
        </authorList>
    </citation>
    <scope>NUCLEOTIDE SEQUENCE</scope>
    <source>
        <strain evidence="2">JCM 4815</strain>
    </source>
</reference>
<evidence type="ECO:0000313" key="2">
    <source>
        <dbReference type="EMBL" id="GGZ16022.1"/>
    </source>
</evidence>
<dbReference type="RefSeq" id="WP_189860953.1">
    <property type="nucleotide sequence ID" value="NZ_BMVW01000007.1"/>
</dbReference>
<organism evidence="2 3">
    <name type="scientific">Streptomyces poonensis</name>
    <dbReference type="NCBI Taxonomy" id="68255"/>
    <lineage>
        <taxon>Bacteria</taxon>
        <taxon>Bacillati</taxon>
        <taxon>Actinomycetota</taxon>
        <taxon>Actinomycetes</taxon>
        <taxon>Kitasatosporales</taxon>
        <taxon>Streptomycetaceae</taxon>
        <taxon>Streptomyces</taxon>
    </lineage>
</organism>
<dbReference type="Proteomes" id="UP000622166">
    <property type="component" value="Unassembled WGS sequence"/>
</dbReference>
<comment type="caution">
    <text evidence="2">The sequence shown here is derived from an EMBL/GenBank/DDBJ whole genome shotgun (WGS) entry which is preliminary data.</text>
</comment>
<proteinExistence type="predicted"/>
<evidence type="ECO:0000256" key="1">
    <source>
        <dbReference type="SAM" id="MobiDB-lite"/>
    </source>
</evidence>
<dbReference type="AlphaFoldDB" id="A0A918PNR2"/>
<protein>
    <recommendedName>
        <fullName evidence="4">Tetratricopeptide repeat protein</fullName>
    </recommendedName>
</protein>
<evidence type="ECO:0000313" key="3">
    <source>
        <dbReference type="Proteomes" id="UP000622166"/>
    </source>
</evidence>
<feature type="region of interest" description="Disordered" evidence="1">
    <location>
        <begin position="1"/>
        <end position="22"/>
    </location>
</feature>
<name>A0A918PNR2_9ACTN</name>
<reference evidence="2" key="1">
    <citation type="journal article" date="2014" name="Int. J. Syst. Evol. Microbiol.">
        <title>Complete genome sequence of Corynebacterium casei LMG S-19264T (=DSM 44701T), isolated from a smear-ripened cheese.</title>
        <authorList>
            <consortium name="US DOE Joint Genome Institute (JGI-PGF)"/>
            <person name="Walter F."/>
            <person name="Albersmeier A."/>
            <person name="Kalinowski J."/>
            <person name="Ruckert C."/>
        </authorList>
    </citation>
    <scope>NUCLEOTIDE SEQUENCE</scope>
    <source>
        <strain evidence="2">JCM 4815</strain>
    </source>
</reference>
<evidence type="ECO:0008006" key="4">
    <source>
        <dbReference type="Google" id="ProtNLM"/>
    </source>
</evidence>
<sequence length="222" mass="23717">MGHREHKREPQGAGHPHPEPGAQTAVLSHLHLLALASEADPGHRPAPVREFAVAETVVEGGEADGAAVLSPLAEPITRINEAIRAGRIAEAAELAETATDQAAPMFGEEHPGVLRLRELTAYIAYLAGDPLRSCRLSLALARLRHRLRDPLAAYGHVQSAAAAWRAVRDPLQGLRLGRELLGVWAEIAADEGPAADDIEQLQSAHARMGRLAERARALHGTP</sequence>
<gene>
    <name evidence="2" type="ORF">GCM10010365_39870</name>
</gene>